<dbReference type="AlphaFoldDB" id="A0A6V7VVV6"/>
<comment type="subcellular location">
    <subcellularLocation>
        <location evidence="10">Nucleus</location>
    </subcellularLocation>
</comment>
<dbReference type="GO" id="GO:0003700">
    <property type="term" value="F:DNA-binding transcription factor activity"/>
    <property type="evidence" value="ECO:0007669"/>
    <property type="project" value="InterPro"/>
</dbReference>
<evidence type="ECO:0000313" key="13">
    <source>
        <dbReference type="EMBL" id="CAD2178922.1"/>
    </source>
</evidence>
<dbReference type="PROSITE" id="PS51030">
    <property type="entry name" value="NUCLEAR_REC_DBD_2"/>
    <property type="match status" value="1"/>
</dbReference>
<evidence type="ECO:0000256" key="1">
    <source>
        <dbReference type="ARBA" id="ARBA00005993"/>
    </source>
</evidence>
<name>A0A6V7VVV6_MELEN</name>
<gene>
    <name evidence="13" type="ORF">MENT_LOCUS30899</name>
</gene>
<evidence type="ECO:0000256" key="9">
    <source>
        <dbReference type="ARBA" id="ARBA00023242"/>
    </source>
</evidence>
<keyword evidence="7 10" id="KW-0804">Transcription</keyword>
<evidence type="ECO:0000256" key="4">
    <source>
        <dbReference type="ARBA" id="ARBA00022833"/>
    </source>
</evidence>
<dbReference type="GO" id="GO:0005634">
    <property type="term" value="C:nucleus"/>
    <property type="evidence" value="ECO:0007669"/>
    <property type="project" value="UniProtKB-SubCell"/>
</dbReference>
<dbReference type="InterPro" id="IPR050274">
    <property type="entry name" value="Nuclear_hormone_rcpt_NR2"/>
</dbReference>
<dbReference type="InterPro" id="IPR001628">
    <property type="entry name" value="Znf_hrmn_rcpt"/>
</dbReference>
<comment type="caution">
    <text evidence="13">The sequence shown here is derived from an EMBL/GenBank/DDBJ whole genome shotgun (WGS) entry which is preliminary data.</text>
</comment>
<evidence type="ECO:0000259" key="12">
    <source>
        <dbReference type="PROSITE" id="PS51843"/>
    </source>
</evidence>
<keyword evidence="6 10" id="KW-0238">DNA-binding</keyword>
<evidence type="ECO:0000313" key="14">
    <source>
        <dbReference type="Proteomes" id="UP000580250"/>
    </source>
</evidence>
<keyword evidence="9 10" id="KW-0539">Nucleus</keyword>
<dbReference type="SMART" id="SM00399">
    <property type="entry name" value="ZnF_C4"/>
    <property type="match status" value="1"/>
</dbReference>
<keyword evidence="4 10" id="KW-0862">Zinc</keyword>
<dbReference type="GO" id="GO:0008270">
    <property type="term" value="F:zinc ion binding"/>
    <property type="evidence" value="ECO:0007669"/>
    <property type="project" value="UniProtKB-KW"/>
</dbReference>
<dbReference type="SUPFAM" id="SSF48508">
    <property type="entry name" value="Nuclear receptor ligand-binding domain"/>
    <property type="match status" value="1"/>
</dbReference>
<dbReference type="GO" id="GO:0043565">
    <property type="term" value="F:sequence-specific DNA binding"/>
    <property type="evidence" value="ECO:0007669"/>
    <property type="project" value="InterPro"/>
</dbReference>
<dbReference type="OrthoDB" id="6355676at2759"/>
<reference evidence="13 14" key="1">
    <citation type="submission" date="2020-08" db="EMBL/GenBank/DDBJ databases">
        <authorList>
            <person name="Koutsovoulos G."/>
            <person name="Danchin GJ E."/>
        </authorList>
    </citation>
    <scope>NUCLEOTIDE SEQUENCE [LARGE SCALE GENOMIC DNA]</scope>
</reference>
<comment type="similarity">
    <text evidence="1 10">Belongs to the nuclear hormone receptor family.</text>
</comment>
<keyword evidence="2 10" id="KW-0479">Metal-binding</keyword>
<evidence type="ECO:0000256" key="3">
    <source>
        <dbReference type="ARBA" id="ARBA00022771"/>
    </source>
</evidence>
<organism evidence="13 14">
    <name type="scientific">Meloidogyne enterolobii</name>
    <name type="common">Root-knot nematode worm</name>
    <name type="synonym">Meloidogyne mayaguensis</name>
    <dbReference type="NCBI Taxonomy" id="390850"/>
    <lineage>
        <taxon>Eukaryota</taxon>
        <taxon>Metazoa</taxon>
        <taxon>Ecdysozoa</taxon>
        <taxon>Nematoda</taxon>
        <taxon>Chromadorea</taxon>
        <taxon>Rhabditida</taxon>
        <taxon>Tylenchina</taxon>
        <taxon>Tylenchomorpha</taxon>
        <taxon>Tylenchoidea</taxon>
        <taxon>Meloidogynidae</taxon>
        <taxon>Meloidogyninae</taxon>
        <taxon>Meloidogyne</taxon>
    </lineage>
</organism>
<feature type="domain" description="Nuclear receptor" evidence="11">
    <location>
        <begin position="10"/>
        <end position="83"/>
    </location>
</feature>
<evidence type="ECO:0000256" key="5">
    <source>
        <dbReference type="ARBA" id="ARBA00023015"/>
    </source>
</evidence>
<evidence type="ECO:0000256" key="2">
    <source>
        <dbReference type="ARBA" id="ARBA00022723"/>
    </source>
</evidence>
<keyword evidence="3 10" id="KW-0863">Zinc-finger</keyword>
<evidence type="ECO:0000259" key="11">
    <source>
        <dbReference type="PROSITE" id="PS51030"/>
    </source>
</evidence>
<dbReference type="EMBL" id="CAJEWN010000331">
    <property type="protein sequence ID" value="CAD2178922.1"/>
    <property type="molecule type" value="Genomic_DNA"/>
</dbReference>
<dbReference type="Gene3D" id="1.10.565.10">
    <property type="entry name" value="Retinoid X Receptor"/>
    <property type="match status" value="1"/>
</dbReference>
<evidence type="ECO:0000256" key="8">
    <source>
        <dbReference type="ARBA" id="ARBA00023170"/>
    </source>
</evidence>
<dbReference type="Pfam" id="PF00105">
    <property type="entry name" value="zf-C4"/>
    <property type="match status" value="1"/>
</dbReference>
<dbReference type="InterPro" id="IPR035500">
    <property type="entry name" value="NHR-like_dom_sf"/>
</dbReference>
<protein>
    <submittedName>
        <fullName evidence="13">Uncharacterized protein</fullName>
    </submittedName>
</protein>
<keyword evidence="5 10" id="KW-0805">Transcription regulation</keyword>
<evidence type="ECO:0000256" key="10">
    <source>
        <dbReference type="RuleBase" id="RU004334"/>
    </source>
</evidence>
<dbReference type="Pfam" id="PF00104">
    <property type="entry name" value="Hormone_recep"/>
    <property type="match status" value="1"/>
</dbReference>
<sequence length="449" mass="52038">MNKNNLNVKLLCCEICGKQSESRNYNVVSCPSCKQFFRRTVLYQKVVNCKRNKKCDIINGDKCRGCRFDKCLIEGMDPLLIKIDDINCRNEFIEMLEKRRNKLQQTKSTDLYHQEDQKTIFVKNNKNFNEYKQSTSNQDTSMSNELCFNDTIIGQQNNFISSNVNAEISQREFLLQIFEAQNRIRNSFMDYDEQQFLSMKFNSLQDVLISGPNIISKASDFSEMPKPISSTEFYEESAQFCQFTHRVAKFFLVQKLICIGIFKSLPVFSKLDVKDQLIIFQYVAHPVSLLGVYFASYKLGSRTMIGKDGFYPMAAFAYQFSFKNDKTLFSLANKVLSKPIEPFFDIGISKEEFSLILAIIFLNPDIPKLSESARNILSMEFSYYSKMFLNYSHNKLGIDAGTKKYAECIHLITASFIGAKNLQLLITYQEAFYKRPLESFIMPKCFKDI</sequence>
<dbReference type="PRINTS" id="PR00047">
    <property type="entry name" value="STROIDFINGER"/>
</dbReference>
<evidence type="ECO:0000256" key="6">
    <source>
        <dbReference type="ARBA" id="ARBA00023125"/>
    </source>
</evidence>
<evidence type="ECO:0000256" key="7">
    <source>
        <dbReference type="ARBA" id="ARBA00023163"/>
    </source>
</evidence>
<accession>A0A6V7VVV6</accession>
<proteinExistence type="inferred from homology"/>
<keyword evidence="8 10" id="KW-0675">Receptor</keyword>
<dbReference type="SUPFAM" id="SSF57716">
    <property type="entry name" value="Glucocorticoid receptor-like (DNA-binding domain)"/>
    <property type="match status" value="1"/>
</dbReference>
<dbReference type="InterPro" id="IPR000536">
    <property type="entry name" value="Nucl_hrmn_rcpt_lig-bd"/>
</dbReference>
<dbReference type="SMART" id="SM00430">
    <property type="entry name" value="HOLI"/>
    <property type="match status" value="1"/>
</dbReference>
<dbReference type="PROSITE" id="PS00031">
    <property type="entry name" value="NUCLEAR_REC_DBD_1"/>
    <property type="match status" value="1"/>
</dbReference>
<feature type="domain" description="NR LBD" evidence="12">
    <location>
        <begin position="216"/>
        <end position="449"/>
    </location>
</feature>
<dbReference type="Gene3D" id="3.30.50.10">
    <property type="entry name" value="Erythroid Transcription Factor GATA-1, subunit A"/>
    <property type="match status" value="1"/>
</dbReference>
<dbReference type="InterPro" id="IPR013088">
    <property type="entry name" value="Znf_NHR/GATA"/>
</dbReference>
<dbReference type="PANTHER" id="PTHR24083">
    <property type="entry name" value="NUCLEAR HORMONE RECEPTOR"/>
    <property type="match status" value="1"/>
</dbReference>
<dbReference type="PROSITE" id="PS51843">
    <property type="entry name" value="NR_LBD"/>
    <property type="match status" value="1"/>
</dbReference>
<dbReference type="Proteomes" id="UP000580250">
    <property type="component" value="Unassembled WGS sequence"/>
</dbReference>